<evidence type="ECO:0000313" key="2">
    <source>
        <dbReference type="Proteomes" id="UP000308600"/>
    </source>
</evidence>
<protein>
    <submittedName>
        <fullName evidence="1">Uncharacterized protein</fullName>
    </submittedName>
</protein>
<reference evidence="1 2" key="1">
    <citation type="journal article" date="2019" name="Nat. Ecol. Evol.">
        <title>Megaphylogeny resolves global patterns of mushroom evolution.</title>
        <authorList>
            <person name="Varga T."/>
            <person name="Krizsan K."/>
            <person name="Foldi C."/>
            <person name="Dima B."/>
            <person name="Sanchez-Garcia M."/>
            <person name="Sanchez-Ramirez S."/>
            <person name="Szollosi G.J."/>
            <person name="Szarkandi J.G."/>
            <person name="Papp V."/>
            <person name="Albert L."/>
            <person name="Andreopoulos W."/>
            <person name="Angelini C."/>
            <person name="Antonin V."/>
            <person name="Barry K.W."/>
            <person name="Bougher N.L."/>
            <person name="Buchanan P."/>
            <person name="Buyck B."/>
            <person name="Bense V."/>
            <person name="Catcheside P."/>
            <person name="Chovatia M."/>
            <person name="Cooper J."/>
            <person name="Damon W."/>
            <person name="Desjardin D."/>
            <person name="Finy P."/>
            <person name="Geml J."/>
            <person name="Haridas S."/>
            <person name="Hughes K."/>
            <person name="Justo A."/>
            <person name="Karasinski D."/>
            <person name="Kautmanova I."/>
            <person name="Kiss B."/>
            <person name="Kocsube S."/>
            <person name="Kotiranta H."/>
            <person name="LaButti K.M."/>
            <person name="Lechner B.E."/>
            <person name="Liimatainen K."/>
            <person name="Lipzen A."/>
            <person name="Lukacs Z."/>
            <person name="Mihaltcheva S."/>
            <person name="Morgado L.N."/>
            <person name="Niskanen T."/>
            <person name="Noordeloos M.E."/>
            <person name="Ohm R.A."/>
            <person name="Ortiz-Santana B."/>
            <person name="Ovrebo C."/>
            <person name="Racz N."/>
            <person name="Riley R."/>
            <person name="Savchenko A."/>
            <person name="Shiryaev A."/>
            <person name="Soop K."/>
            <person name="Spirin V."/>
            <person name="Szebenyi C."/>
            <person name="Tomsovsky M."/>
            <person name="Tulloss R.E."/>
            <person name="Uehling J."/>
            <person name="Grigoriev I.V."/>
            <person name="Vagvolgyi C."/>
            <person name="Papp T."/>
            <person name="Martin F.M."/>
            <person name="Miettinen O."/>
            <person name="Hibbett D.S."/>
            <person name="Nagy L.G."/>
        </authorList>
    </citation>
    <scope>NUCLEOTIDE SEQUENCE [LARGE SCALE GENOMIC DNA]</scope>
    <source>
        <strain evidence="1 2">NL-1719</strain>
    </source>
</reference>
<organism evidence="1 2">
    <name type="scientific">Pluteus cervinus</name>
    <dbReference type="NCBI Taxonomy" id="181527"/>
    <lineage>
        <taxon>Eukaryota</taxon>
        <taxon>Fungi</taxon>
        <taxon>Dikarya</taxon>
        <taxon>Basidiomycota</taxon>
        <taxon>Agaricomycotina</taxon>
        <taxon>Agaricomycetes</taxon>
        <taxon>Agaricomycetidae</taxon>
        <taxon>Agaricales</taxon>
        <taxon>Pluteineae</taxon>
        <taxon>Pluteaceae</taxon>
        <taxon>Pluteus</taxon>
    </lineage>
</organism>
<evidence type="ECO:0000313" key="1">
    <source>
        <dbReference type="EMBL" id="TFK66458.1"/>
    </source>
</evidence>
<proteinExistence type="predicted"/>
<accession>A0ACD3AKN7</accession>
<name>A0ACD3AKN7_9AGAR</name>
<gene>
    <name evidence="1" type="ORF">BDN72DRAFT_145444</name>
</gene>
<sequence>MALSAFTTGTSSSRISLPLKNNKLHQQSTPSDPQQHSQLCRVIEWLCCLSKFVLGDSGEFLSKDPKSSVPRKNSLPERKTRTTPTMMKDSLSGSALIACSFNPNVELGQFEPLTRRTSSENPMQVPKQDFGGGDSELGLKPQQLVDPKRDFGERGRQAIMKLMNIHFTPDKSSYLGGTWHIEERGHLRSCYLLRERKHHIDVLSFRQVAENDAVYEQGDHGWSEPYLVSGHQYSIQELGRVKTTEGCVSTFPNIMQDQDQPSNLLTQHVRA</sequence>
<keyword evidence="2" id="KW-1185">Reference proteome</keyword>
<dbReference type="EMBL" id="ML208404">
    <property type="protein sequence ID" value="TFK66458.1"/>
    <property type="molecule type" value="Genomic_DNA"/>
</dbReference>
<dbReference type="Proteomes" id="UP000308600">
    <property type="component" value="Unassembled WGS sequence"/>
</dbReference>